<feature type="compositionally biased region" description="Acidic residues" evidence="2">
    <location>
        <begin position="164"/>
        <end position="179"/>
    </location>
</feature>
<evidence type="ECO:0000256" key="2">
    <source>
        <dbReference type="SAM" id="MobiDB-lite"/>
    </source>
</evidence>
<feature type="region of interest" description="Disordered" evidence="2">
    <location>
        <begin position="157"/>
        <end position="179"/>
    </location>
</feature>
<comment type="caution">
    <text evidence="3">The sequence shown here is derived from an EMBL/GenBank/DDBJ whole genome shotgun (WGS) entry which is preliminary data.</text>
</comment>
<feature type="compositionally biased region" description="Basic and acidic residues" evidence="2">
    <location>
        <begin position="21"/>
        <end position="32"/>
    </location>
</feature>
<proteinExistence type="predicted"/>
<name>A0A9P8ZYG7_9PEZI</name>
<reference evidence="3" key="1">
    <citation type="journal article" date="2021" name="Nat. Commun.">
        <title>Genetic determinants of endophytism in the Arabidopsis root mycobiome.</title>
        <authorList>
            <person name="Mesny F."/>
            <person name="Miyauchi S."/>
            <person name="Thiergart T."/>
            <person name="Pickel B."/>
            <person name="Atanasova L."/>
            <person name="Karlsson M."/>
            <person name="Huettel B."/>
            <person name="Barry K.W."/>
            <person name="Haridas S."/>
            <person name="Chen C."/>
            <person name="Bauer D."/>
            <person name="Andreopoulos W."/>
            <person name="Pangilinan J."/>
            <person name="LaButti K."/>
            <person name="Riley R."/>
            <person name="Lipzen A."/>
            <person name="Clum A."/>
            <person name="Drula E."/>
            <person name="Henrissat B."/>
            <person name="Kohler A."/>
            <person name="Grigoriev I.V."/>
            <person name="Martin F.M."/>
            <person name="Hacquard S."/>
        </authorList>
    </citation>
    <scope>NUCLEOTIDE SEQUENCE</scope>
    <source>
        <strain evidence="3">MPI-SDFR-AT-0073</strain>
    </source>
</reference>
<dbReference type="GeneID" id="70131582"/>
<dbReference type="RefSeq" id="XP_045958290.1">
    <property type="nucleotide sequence ID" value="XM_046102690.1"/>
</dbReference>
<feature type="coiled-coil region" evidence="1">
    <location>
        <begin position="39"/>
        <end position="98"/>
    </location>
</feature>
<evidence type="ECO:0000313" key="4">
    <source>
        <dbReference type="Proteomes" id="UP000758603"/>
    </source>
</evidence>
<sequence length="179" mass="18433">MADGEQKPIPQSEAIEGSGELSEKAKSKWGTKDKLMKDLTAKLEESKDAEVQATQLREQAEKLAEENPEEAEKLRAQAGELEQKAKKLIKQASRLQNGAFQGGAAGAGIGAGVAGGLGTVIGSIVGGVAAIPTTGLGILIGAGTGAIHGPWVKLVQDTVKEEEEKGEGEGEESGSDSEK</sequence>
<feature type="region of interest" description="Disordered" evidence="2">
    <location>
        <begin position="1"/>
        <end position="32"/>
    </location>
</feature>
<dbReference type="Proteomes" id="UP000758603">
    <property type="component" value="Unassembled WGS sequence"/>
</dbReference>
<gene>
    <name evidence="3" type="ORF">BKA67DRAFT_563974</name>
</gene>
<dbReference type="OrthoDB" id="4158987at2759"/>
<protein>
    <submittedName>
        <fullName evidence="3">Uncharacterized protein</fullName>
    </submittedName>
</protein>
<organism evidence="3 4">
    <name type="scientific">Truncatella angustata</name>
    <dbReference type="NCBI Taxonomy" id="152316"/>
    <lineage>
        <taxon>Eukaryota</taxon>
        <taxon>Fungi</taxon>
        <taxon>Dikarya</taxon>
        <taxon>Ascomycota</taxon>
        <taxon>Pezizomycotina</taxon>
        <taxon>Sordariomycetes</taxon>
        <taxon>Xylariomycetidae</taxon>
        <taxon>Amphisphaeriales</taxon>
        <taxon>Sporocadaceae</taxon>
        <taxon>Truncatella</taxon>
    </lineage>
</organism>
<keyword evidence="4" id="KW-1185">Reference proteome</keyword>
<evidence type="ECO:0000313" key="3">
    <source>
        <dbReference type="EMBL" id="KAH6654020.1"/>
    </source>
</evidence>
<accession>A0A9P8ZYG7</accession>
<keyword evidence="1" id="KW-0175">Coiled coil</keyword>
<dbReference type="EMBL" id="JAGPXC010000004">
    <property type="protein sequence ID" value="KAH6654020.1"/>
    <property type="molecule type" value="Genomic_DNA"/>
</dbReference>
<evidence type="ECO:0000256" key="1">
    <source>
        <dbReference type="SAM" id="Coils"/>
    </source>
</evidence>
<dbReference type="AlphaFoldDB" id="A0A9P8ZYG7"/>